<evidence type="ECO:0000256" key="2">
    <source>
        <dbReference type="ARBA" id="ARBA00022801"/>
    </source>
</evidence>
<dbReference type="SUPFAM" id="SSF55811">
    <property type="entry name" value="Nudix"/>
    <property type="match status" value="1"/>
</dbReference>
<dbReference type="Gene3D" id="3.90.79.10">
    <property type="entry name" value="Nucleoside Triphosphate Pyrophosphohydrolase"/>
    <property type="match status" value="1"/>
</dbReference>
<feature type="domain" description="Nudix hydrolase" evidence="3">
    <location>
        <begin position="1"/>
        <end position="129"/>
    </location>
</feature>
<dbReference type="CDD" id="cd02883">
    <property type="entry name" value="NUDIX_Hydrolase"/>
    <property type="match status" value="1"/>
</dbReference>
<name>A0A1I0NFL3_9FIRM</name>
<dbReference type="Pfam" id="PF04250">
    <property type="entry name" value="DUF429"/>
    <property type="match status" value="1"/>
</dbReference>
<dbReference type="PANTHER" id="PTHR43736">
    <property type="entry name" value="ADP-RIBOSE PYROPHOSPHATASE"/>
    <property type="match status" value="1"/>
</dbReference>
<dbReference type="RefSeq" id="WP_092451126.1">
    <property type="nucleotide sequence ID" value="NZ_FOJI01000003.1"/>
</dbReference>
<reference evidence="4 5" key="1">
    <citation type="submission" date="2016-10" db="EMBL/GenBank/DDBJ databases">
        <authorList>
            <person name="de Groot N.N."/>
        </authorList>
    </citation>
    <scope>NUCLEOTIDE SEQUENCE [LARGE SCALE GENOMIC DNA]</scope>
    <source>
        <strain evidence="4 5">DSM 9179</strain>
    </source>
</reference>
<dbReference type="AlphaFoldDB" id="A0A1I0NFL3"/>
<organism evidence="4 5">
    <name type="scientific">[Clostridium] fimetarium</name>
    <dbReference type="NCBI Taxonomy" id="99656"/>
    <lineage>
        <taxon>Bacteria</taxon>
        <taxon>Bacillati</taxon>
        <taxon>Bacillota</taxon>
        <taxon>Clostridia</taxon>
        <taxon>Lachnospirales</taxon>
        <taxon>Lachnospiraceae</taxon>
    </lineage>
</organism>
<keyword evidence="5" id="KW-1185">Reference proteome</keyword>
<gene>
    <name evidence="4" type="ORF">SAMN05421659_10357</name>
</gene>
<evidence type="ECO:0000256" key="1">
    <source>
        <dbReference type="ARBA" id="ARBA00005582"/>
    </source>
</evidence>
<dbReference type="Proteomes" id="UP000199701">
    <property type="component" value="Unassembled WGS sequence"/>
</dbReference>
<dbReference type="InterPro" id="IPR007362">
    <property type="entry name" value="DUF429"/>
</dbReference>
<dbReference type="STRING" id="99656.SAMN05421659_10357"/>
<dbReference type="InterPro" id="IPR020084">
    <property type="entry name" value="NUDIX_hydrolase_CS"/>
</dbReference>
<proteinExistence type="inferred from homology"/>
<dbReference type="EMBL" id="FOJI01000003">
    <property type="protein sequence ID" value="SEV99966.1"/>
    <property type="molecule type" value="Genomic_DNA"/>
</dbReference>
<keyword evidence="2" id="KW-0378">Hydrolase</keyword>
<dbReference type="OrthoDB" id="9803333at2"/>
<dbReference type="PROSITE" id="PS51462">
    <property type="entry name" value="NUDIX"/>
    <property type="match status" value="1"/>
</dbReference>
<evidence type="ECO:0000313" key="4">
    <source>
        <dbReference type="EMBL" id="SEV99966.1"/>
    </source>
</evidence>
<dbReference type="GO" id="GO:0016787">
    <property type="term" value="F:hydrolase activity"/>
    <property type="evidence" value="ECO:0007669"/>
    <property type="project" value="UniProtKB-KW"/>
</dbReference>
<dbReference type="Pfam" id="PF00293">
    <property type="entry name" value="NUDIX"/>
    <property type="match status" value="1"/>
</dbReference>
<dbReference type="InterPro" id="IPR015797">
    <property type="entry name" value="NUDIX_hydrolase-like_dom_sf"/>
</dbReference>
<dbReference type="InterPro" id="IPR000086">
    <property type="entry name" value="NUDIX_hydrolase_dom"/>
</dbReference>
<dbReference type="PROSITE" id="PS00893">
    <property type="entry name" value="NUDIX_BOX"/>
    <property type="match status" value="1"/>
</dbReference>
<evidence type="ECO:0000259" key="3">
    <source>
        <dbReference type="PROSITE" id="PS51462"/>
    </source>
</evidence>
<comment type="similarity">
    <text evidence="1">Belongs to the Nudix hydrolase family.</text>
</comment>
<protein>
    <submittedName>
        <fullName evidence="4">8-oxo-dGTP diphosphatase</fullName>
    </submittedName>
</protein>
<dbReference type="PANTHER" id="PTHR43736:SF1">
    <property type="entry name" value="DIHYDRONEOPTERIN TRIPHOSPHATE DIPHOSPHATASE"/>
    <property type="match status" value="1"/>
</dbReference>
<accession>A0A1I0NFL3</accession>
<evidence type="ECO:0000313" key="5">
    <source>
        <dbReference type="Proteomes" id="UP000199701"/>
    </source>
</evidence>
<sequence length="384" mass="43727">MQGYNCIIVFSNDGKKLLFCKRSKAPYEGLYNLVGGKIEYGENGYEAAYRELEEETGINQSNIQLSHIMDFTYYNQDCYVEIYAGYLNSEIVLREEAHPLVWLDQNEDFFDSGKFAGEGNIGHMVEQVKCYGLGIPQNQENQKLVNKIDIDSICIGVDGCKGGWITAILNHGKLFLEKYNSLNEIVTIYKDFDEFLIDMVIGLAGTNEQIRPDVYARKIISERSSTIFPAPCRQAIYAETVSKSYDENVRVLGKKFTPLTVAIMPKMREVDKFLQENTQYKNIIKESHPEVCFARLNGSTVLSKKSDFNGIEERIHILSKYIKDLNLNKIIMTSKNFKCNIDDIIDAICLAVTANLVIQKKYDVIPESPMRDDTGLIMQMVIPK</sequence>